<gene>
    <name evidence="5" type="ORF">AMS69_13860</name>
</gene>
<organism evidence="5 6">
    <name type="scientific">Haloarcula rubripromontorii</name>
    <dbReference type="NCBI Taxonomy" id="1705562"/>
    <lineage>
        <taxon>Archaea</taxon>
        <taxon>Methanobacteriati</taxon>
        <taxon>Methanobacteriota</taxon>
        <taxon>Stenosarchaea group</taxon>
        <taxon>Halobacteria</taxon>
        <taxon>Halobacteriales</taxon>
        <taxon>Haloarculaceae</taxon>
        <taxon>Haloarcula</taxon>
    </lineage>
</organism>
<dbReference type="STRING" id="1705562.AMS69_13860"/>
<dbReference type="AlphaFoldDB" id="A0A0M9AHZ1"/>
<sequence length="441" mass="48724">MTTGDKVPTNDTNFDLVRLVFVTQSGAVRAHEINAEKVDTAVENGTPISELVQSYNAFGRRDKDGRLGAAGEVKLQPDPETMRSLPYAEQTGCMLCNIETLAGNPWPIDPRSSLQKFISEMAYQPAVAFESEFHLFTRDSDGEAQPLDTKGVYLTESTRETHETIRRIVTALESQGLVVEKYYPEYAAGKHEVVIGHQPGLRAVDEHILLRETVKSVARTDDFRATFLPRPFGTATNGCHIHLSLWDDANRFYDSAKGEPSELCEQFIAGILTHASALLALTAPTANSYTRLRPQYGAAGFVCWGTGNREALVRIPATQAGTEAQSTRIEFRGADNTINPYLALIGLLAAGADGIQRELEPPKSVTVDPGTLSPTQRAERGIERLPQTLGAALDALATNETMREVLGDELLETYLEVKRSHWDAFTESARSWNRDRLRRIY</sequence>
<dbReference type="GO" id="GO:0004356">
    <property type="term" value="F:glutamine synthetase activity"/>
    <property type="evidence" value="ECO:0007669"/>
    <property type="project" value="InterPro"/>
</dbReference>
<dbReference type="PANTHER" id="PTHR43785">
    <property type="entry name" value="GAMMA-GLUTAMYLPUTRESCINE SYNTHETASE"/>
    <property type="match status" value="1"/>
</dbReference>
<reference evidence="5 6" key="1">
    <citation type="submission" date="2015-08" db="EMBL/GenBank/DDBJ databases">
        <title>Genomes of Isolates from Cabo Rojo, PR.</title>
        <authorList>
            <person name="Sanchez-Nieves R.L."/>
            <person name="Montalvo-Rodriguez R."/>
        </authorList>
    </citation>
    <scope>NUCLEOTIDE SEQUENCE [LARGE SCALE GENOMIC DNA]</scope>
    <source>
        <strain evidence="5 6">SL3</strain>
    </source>
</reference>
<dbReference type="EMBL" id="LIUF01000004">
    <property type="protein sequence ID" value="KOX92437.1"/>
    <property type="molecule type" value="Genomic_DNA"/>
</dbReference>
<protein>
    <submittedName>
        <fullName evidence="5">Glutamine synthetase</fullName>
    </submittedName>
</protein>
<name>A0A0M9AHZ1_9EURY</name>
<dbReference type="InterPro" id="IPR014746">
    <property type="entry name" value="Gln_synth/guanido_kin_cat_dom"/>
</dbReference>
<dbReference type="GO" id="GO:0006542">
    <property type="term" value="P:glutamine biosynthetic process"/>
    <property type="evidence" value="ECO:0007669"/>
    <property type="project" value="InterPro"/>
</dbReference>
<dbReference type="Pfam" id="PF00120">
    <property type="entry name" value="Gln-synt_C"/>
    <property type="match status" value="1"/>
</dbReference>
<dbReference type="PANTHER" id="PTHR43785:SF2">
    <property type="entry name" value="TYPE-1 GLUTAMINE SYNTHETASE 1"/>
    <property type="match status" value="1"/>
</dbReference>
<evidence type="ECO:0000256" key="2">
    <source>
        <dbReference type="PROSITE-ProRule" id="PRU01331"/>
    </source>
</evidence>
<dbReference type="Gene3D" id="3.10.20.70">
    <property type="entry name" value="Glutamine synthetase, N-terminal domain"/>
    <property type="match status" value="1"/>
</dbReference>
<dbReference type="SUPFAM" id="SSF55931">
    <property type="entry name" value="Glutamine synthetase/guanido kinase"/>
    <property type="match status" value="1"/>
</dbReference>
<dbReference type="InterPro" id="IPR008146">
    <property type="entry name" value="Gln_synth_cat_dom"/>
</dbReference>
<dbReference type="RefSeq" id="WP_053968645.1">
    <property type="nucleotide sequence ID" value="NZ_LIUF01000004.1"/>
</dbReference>
<keyword evidence="1" id="KW-0436">Ligase</keyword>
<dbReference type="NCBIfam" id="NF045547">
    <property type="entry name" value="GGputSyn"/>
    <property type="match status" value="1"/>
</dbReference>
<feature type="domain" description="GS catalytic" evidence="4">
    <location>
        <begin position="110"/>
        <end position="441"/>
    </location>
</feature>
<dbReference type="InterPro" id="IPR054669">
    <property type="entry name" value="GGputSyn"/>
</dbReference>
<dbReference type="Proteomes" id="UP000037729">
    <property type="component" value="Unassembled WGS sequence"/>
</dbReference>
<dbReference type="Gene3D" id="3.30.590.10">
    <property type="entry name" value="Glutamine synthetase/guanido kinase, catalytic domain"/>
    <property type="match status" value="1"/>
</dbReference>
<dbReference type="OrthoDB" id="36124at2157"/>
<proteinExistence type="inferred from homology"/>
<dbReference type="PATRIC" id="fig|1705562.3.peg.3367"/>
<comment type="similarity">
    <text evidence="2 3">Belongs to the glutamine synthetase family.</text>
</comment>
<dbReference type="InterPro" id="IPR036651">
    <property type="entry name" value="Gln_synt_N_sf"/>
</dbReference>
<evidence type="ECO:0000313" key="6">
    <source>
        <dbReference type="Proteomes" id="UP000037729"/>
    </source>
</evidence>
<keyword evidence="6" id="KW-1185">Reference proteome</keyword>
<evidence type="ECO:0000259" key="4">
    <source>
        <dbReference type="PROSITE" id="PS51987"/>
    </source>
</evidence>
<comment type="caution">
    <text evidence="5">The sequence shown here is derived from an EMBL/GenBank/DDBJ whole genome shotgun (WGS) entry which is preliminary data.</text>
</comment>
<dbReference type="SMART" id="SM01230">
    <property type="entry name" value="Gln-synt_C"/>
    <property type="match status" value="1"/>
</dbReference>
<dbReference type="PROSITE" id="PS51987">
    <property type="entry name" value="GS_CATALYTIC"/>
    <property type="match status" value="1"/>
</dbReference>
<evidence type="ECO:0000313" key="5">
    <source>
        <dbReference type="EMBL" id="KOX92437.1"/>
    </source>
</evidence>
<evidence type="ECO:0000256" key="3">
    <source>
        <dbReference type="RuleBase" id="RU000384"/>
    </source>
</evidence>
<evidence type="ECO:0000256" key="1">
    <source>
        <dbReference type="ARBA" id="ARBA00022598"/>
    </source>
</evidence>
<accession>A0A0M9AHZ1</accession>
<dbReference type="SUPFAM" id="SSF54368">
    <property type="entry name" value="Glutamine synthetase, N-terminal domain"/>
    <property type="match status" value="1"/>
</dbReference>